<gene>
    <name evidence="1" type="ORF">FHG85_04120</name>
</gene>
<evidence type="ECO:0008006" key="3">
    <source>
        <dbReference type="Google" id="ProtNLM"/>
    </source>
</evidence>
<dbReference type="PROSITE" id="PS51257">
    <property type="entry name" value="PROKAR_LIPOPROTEIN"/>
    <property type="match status" value="1"/>
</dbReference>
<keyword evidence="2" id="KW-1185">Reference proteome</keyword>
<evidence type="ECO:0000313" key="2">
    <source>
        <dbReference type="Proteomes" id="UP000500961"/>
    </source>
</evidence>
<sequence>MKKLVKTIAFALLGITLLGSSCDKYEQGEGVTGVWLCREYYSGSKYRTYNVSIDRYTQLDSNTYVVYNMYNLGLNVETYIHLSDTVFSIIGTNSDMYYFTGKGTWHKAAQVIEWEYSVSGQVSDPYVNAVFERP</sequence>
<organism evidence="1 2">
    <name type="scientific">Tenuifilum thalassicum</name>
    <dbReference type="NCBI Taxonomy" id="2590900"/>
    <lineage>
        <taxon>Bacteria</taxon>
        <taxon>Pseudomonadati</taxon>
        <taxon>Bacteroidota</taxon>
        <taxon>Bacteroidia</taxon>
        <taxon>Bacteroidales</taxon>
        <taxon>Tenuifilaceae</taxon>
        <taxon>Tenuifilum</taxon>
    </lineage>
</organism>
<accession>A0A7D3XDY5</accession>
<dbReference type="EMBL" id="CP041345">
    <property type="protein sequence ID" value="QKG79487.1"/>
    <property type="molecule type" value="Genomic_DNA"/>
</dbReference>
<name>A0A7D3XDY5_9BACT</name>
<dbReference type="Proteomes" id="UP000500961">
    <property type="component" value="Chromosome"/>
</dbReference>
<protein>
    <recommendedName>
        <fullName evidence="3">Lipocalin family protein</fullName>
    </recommendedName>
</protein>
<evidence type="ECO:0000313" key="1">
    <source>
        <dbReference type="EMBL" id="QKG79487.1"/>
    </source>
</evidence>
<dbReference type="RefSeq" id="WP_173073270.1">
    <property type="nucleotide sequence ID" value="NZ_CP041345.1"/>
</dbReference>
<reference evidence="1 2" key="1">
    <citation type="submission" date="2019-07" db="EMBL/GenBank/DDBJ databases">
        <title>Thalassofilum flectens gen. nov., sp. nov., a novel moderate thermophilic anaerobe from a shallow sea hot spring in Kunashir Island (Russia), representing a new family in the order Bacteroidales, and proposal of Thalassofilacea fam. nov.</title>
        <authorList>
            <person name="Kochetkova T.V."/>
            <person name="Podosokorskaya O.A."/>
            <person name="Novikov A."/>
            <person name="Elcheninov A.G."/>
            <person name="Toshchakov S.V."/>
            <person name="Kublanov I.V."/>
        </authorList>
    </citation>
    <scope>NUCLEOTIDE SEQUENCE [LARGE SCALE GENOMIC DNA]</scope>
    <source>
        <strain evidence="1 2">38-H</strain>
    </source>
</reference>
<dbReference type="KEGG" id="ttz:FHG85_04120"/>
<proteinExistence type="predicted"/>
<dbReference type="AlphaFoldDB" id="A0A7D3XDY5"/>